<keyword evidence="2" id="KW-0472">Membrane</keyword>
<feature type="region of interest" description="Disordered" evidence="1">
    <location>
        <begin position="51"/>
        <end position="95"/>
    </location>
</feature>
<feature type="transmembrane region" description="Helical" evidence="2">
    <location>
        <begin position="17"/>
        <end position="36"/>
    </location>
</feature>
<evidence type="ECO:0000313" key="3">
    <source>
        <dbReference type="EMBL" id="MBO3734134.1"/>
    </source>
</evidence>
<proteinExistence type="predicted"/>
<dbReference type="EMBL" id="JAGFNP010000008">
    <property type="protein sequence ID" value="MBO3734134.1"/>
    <property type="molecule type" value="Genomic_DNA"/>
</dbReference>
<name>A0ABS3U5S5_9ACTN</name>
<keyword evidence="4" id="KW-1185">Reference proteome</keyword>
<sequence length="95" mass="10142">MYSWIWRKLPGGLAGKLIGSVALTLGVVALLWYVVFPTVRPMMPWSNVDSGVVNEEGGGESGAPEEDETCVPGVNCQGTGFDPEDWQTAESPDGE</sequence>
<comment type="caution">
    <text evidence="3">The sequence shown here is derived from an EMBL/GenBank/DDBJ whole genome shotgun (WGS) entry which is preliminary data.</text>
</comment>
<organism evidence="3 4">
    <name type="scientific">Glycomyces niveus</name>
    <dbReference type="NCBI Taxonomy" id="2820287"/>
    <lineage>
        <taxon>Bacteria</taxon>
        <taxon>Bacillati</taxon>
        <taxon>Actinomycetota</taxon>
        <taxon>Actinomycetes</taxon>
        <taxon>Glycomycetales</taxon>
        <taxon>Glycomycetaceae</taxon>
        <taxon>Glycomyces</taxon>
    </lineage>
</organism>
<dbReference type="Proteomes" id="UP000681341">
    <property type="component" value="Unassembled WGS sequence"/>
</dbReference>
<keyword evidence="2" id="KW-0812">Transmembrane</keyword>
<protein>
    <submittedName>
        <fullName evidence="3">Uncharacterized protein</fullName>
    </submittedName>
</protein>
<evidence type="ECO:0000256" key="2">
    <source>
        <dbReference type="SAM" id="Phobius"/>
    </source>
</evidence>
<gene>
    <name evidence="3" type="ORF">J5V16_15005</name>
</gene>
<evidence type="ECO:0000313" key="4">
    <source>
        <dbReference type="Proteomes" id="UP000681341"/>
    </source>
</evidence>
<evidence type="ECO:0000256" key="1">
    <source>
        <dbReference type="SAM" id="MobiDB-lite"/>
    </source>
</evidence>
<keyword evidence="2" id="KW-1133">Transmembrane helix</keyword>
<accession>A0ABS3U5S5</accession>
<reference evidence="3 4" key="1">
    <citation type="submission" date="2021-03" db="EMBL/GenBank/DDBJ databases">
        <title>Glycomyces sp. nov., a novel actinomycete isolated from soil.</title>
        <authorList>
            <person name="Yang X."/>
            <person name="Xu X."/>
        </authorList>
    </citation>
    <scope>NUCLEOTIDE SEQUENCE [LARGE SCALE GENOMIC DNA]</scope>
    <source>
        <strain evidence="3 4">NEAU-S30</strain>
    </source>
</reference>
<dbReference type="RefSeq" id="WP_208497214.1">
    <property type="nucleotide sequence ID" value="NZ_JAGFNP010000008.1"/>
</dbReference>
<feature type="compositionally biased region" description="Acidic residues" evidence="1">
    <location>
        <begin position="82"/>
        <end position="95"/>
    </location>
</feature>